<proteinExistence type="predicted"/>
<dbReference type="Pfam" id="PF12804">
    <property type="entry name" value="NTP_transf_3"/>
    <property type="match status" value="1"/>
</dbReference>
<protein>
    <submittedName>
        <fullName evidence="3">D-arabinose 5-phosphate isomerase GutQ</fullName>
    </submittedName>
</protein>
<dbReference type="InterPro" id="IPR002575">
    <property type="entry name" value="Aminoglycoside_PTrfase"/>
</dbReference>
<feature type="domain" description="SIS" evidence="2">
    <location>
        <begin position="538"/>
        <end position="682"/>
    </location>
</feature>
<dbReference type="GO" id="GO:0016779">
    <property type="term" value="F:nucleotidyltransferase activity"/>
    <property type="evidence" value="ECO:0007669"/>
    <property type="project" value="UniProtKB-ARBA"/>
</dbReference>
<dbReference type="SUPFAM" id="SSF53448">
    <property type="entry name" value="Nucleotide-diphospho-sugar transferases"/>
    <property type="match status" value="1"/>
</dbReference>
<evidence type="ECO:0000313" key="3">
    <source>
        <dbReference type="EMBL" id="SHE33002.1"/>
    </source>
</evidence>
<feature type="coiled-coil region" evidence="1">
    <location>
        <begin position="424"/>
        <end position="451"/>
    </location>
</feature>
<dbReference type="EMBL" id="FQUG01000002">
    <property type="protein sequence ID" value="SHE33002.1"/>
    <property type="molecule type" value="Genomic_DNA"/>
</dbReference>
<dbReference type="RefSeq" id="WP_072934300.1">
    <property type="nucleotide sequence ID" value="NZ_FQUG01000002.1"/>
</dbReference>
<dbReference type="GO" id="GO:1901135">
    <property type="term" value="P:carbohydrate derivative metabolic process"/>
    <property type="evidence" value="ECO:0007669"/>
    <property type="project" value="InterPro"/>
</dbReference>
<dbReference type="PANTHER" id="PTHR38418:SF2">
    <property type="entry name" value="SUGAR ISOMERASE, KPSF_GUTQ (AFU_ORTHOLOGUE AFUA_6G08860)"/>
    <property type="match status" value="1"/>
</dbReference>
<dbReference type="Pfam" id="PF01636">
    <property type="entry name" value="APH"/>
    <property type="match status" value="1"/>
</dbReference>
<dbReference type="InterPro" id="IPR025877">
    <property type="entry name" value="MobA-like_NTP_Trfase"/>
</dbReference>
<organism evidence="3 4">
    <name type="scientific">Schwartzia succinivorans DSM 10502</name>
    <dbReference type="NCBI Taxonomy" id="1123243"/>
    <lineage>
        <taxon>Bacteria</taxon>
        <taxon>Bacillati</taxon>
        <taxon>Bacillota</taxon>
        <taxon>Negativicutes</taxon>
        <taxon>Selenomonadales</taxon>
        <taxon>Selenomonadaceae</taxon>
        <taxon>Schwartzia</taxon>
    </lineage>
</organism>
<evidence type="ECO:0000256" key="1">
    <source>
        <dbReference type="SAM" id="Coils"/>
    </source>
</evidence>
<dbReference type="Proteomes" id="UP000184404">
    <property type="component" value="Unassembled WGS sequence"/>
</dbReference>
<dbReference type="SUPFAM" id="SSF56112">
    <property type="entry name" value="Protein kinase-like (PK-like)"/>
    <property type="match status" value="1"/>
</dbReference>
<evidence type="ECO:0000259" key="2">
    <source>
        <dbReference type="PROSITE" id="PS51464"/>
    </source>
</evidence>
<dbReference type="Gene3D" id="3.90.550.10">
    <property type="entry name" value="Spore Coat Polysaccharide Biosynthesis Protein SpsA, Chain A"/>
    <property type="match status" value="1"/>
</dbReference>
<accession>A0A1M4SLG8</accession>
<dbReference type="GO" id="GO:0016853">
    <property type="term" value="F:isomerase activity"/>
    <property type="evidence" value="ECO:0007669"/>
    <property type="project" value="UniProtKB-KW"/>
</dbReference>
<dbReference type="Gene3D" id="3.40.50.10490">
    <property type="entry name" value="Glucose-6-phosphate isomerase like protein, domain 1"/>
    <property type="match status" value="1"/>
</dbReference>
<name>A0A1M4SLG8_9FIRM</name>
<gene>
    <name evidence="3" type="ORF">SAMN02745190_00175</name>
</gene>
<sequence>MLNYIIVQAGGRGSRLEILTRNKPKALVPVNNLPMIFHLFRKFPDKKFIIIGDYQHEVLEKYLKAFADVDYTVVVSKGHKGTCAGLSKALEHVPEKERFMLIWCDLVLSEEYEIPESDADIIGISKDFSCRWKYENGEFAEERSDKQGVAGLFVFRDKDSLLQGAKLPEEGEFVRWLQFQHHTFEESPLSGTKEYGLYSEWSKLPRLRCRPFNRLDVKGDKVYKYGIDKQGKDLAVREINWYRTIQGTPFKNIPHIFSYDPLCMEWIDGKNIYEYSFIPDEQKKDILQQIIGCLKEVHRLGTMPADRDSFYNAYIGKTFDRLKKVRELVPFANDEYVTINGRRCRNIFYHREEVERLTMQYCPKEFRVIHGDCTFSNTMLRHDTEPVLIDPRGYFGHTEILGDPAYDWVKLYYSLISNYDQFNLKRFTLEINETDIKLETASNNWENMENEFFHLLAGEVTRSQMKLLLALTWLSLTTYAWEDYDSICGAFYQGLYYLEEAFEMESAYEPYFEKNIRTIDSALHSISRIQMEGLIEDCAETLRDGRHKIIATGLGKNVPICEKFVGTMLSLGLNAGFLNTNSAIHGDMGMVRPGDLVIILTKSGATEESIYLAELLKKREGVKLWLLSFNPESILSGMIEKKLLIHLEDEGDLWNIMPNNSTTLNLIVLQTVANELARKLNLSLEEDFRPNHPGGAIGAKMRYGK</sequence>
<dbReference type="AlphaFoldDB" id="A0A1M4SLG8"/>
<dbReference type="InterPro" id="IPR029044">
    <property type="entry name" value="Nucleotide-diphossugar_trans"/>
</dbReference>
<dbReference type="InterPro" id="IPR011009">
    <property type="entry name" value="Kinase-like_dom_sf"/>
</dbReference>
<keyword evidence="4" id="KW-1185">Reference proteome</keyword>
<evidence type="ECO:0000313" key="4">
    <source>
        <dbReference type="Proteomes" id="UP000184404"/>
    </source>
</evidence>
<dbReference type="PROSITE" id="PS51464">
    <property type="entry name" value="SIS"/>
    <property type="match status" value="1"/>
</dbReference>
<dbReference type="InterPro" id="IPR046348">
    <property type="entry name" value="SIS_dom_sf"/>
</dbReference>
<dbReference type="Pfam" id="PF01380">
    <property type="entry name" value="SIS"/>
    <property type="match status" value="1"/>
</dbReference>
<dbReference type="PANTHER" id="PTHR38418">
    <property type="entry name" value="SUGAR ISOMERASE, KPSF/GUTQ (AFU_ORTHOLOGUE AFUA_6G08860)"/>
    <property type="match status" value="1"/>
</dbReference>
<dbReference type="InterPro" id="IPR001347">
    <property type="entry name" value="SIS_dom"/>
</dbReference>
<keyword evidence="1" id="KW-0175">Coiled coil</keyword>
<reference evidence="3 4" key="1">
    <citation type="submission" date="2016-11" db="EMBL/GenBank/DDBJ databases">
        <authorList>
            <person name="Jaros S."/>
            <person name="Januszkiewicz K."/>
            <person name="Wedrychowicz H."/>
        </authorList>
    </citation>
    <scope>NUCLEOTIDE SEQUENCE [LARGE SCALE GENOMIC DNA]</scope>
    <source>
        <strain evidence="3 4">DSM 10502</strain>
    </source>
</reference>
<dbReference type="GO" id="GO:0097367">
    <property type="term" value="F:carbohydrate derivative binding"/>
    <property type="evidence" value="ECO:0007669"/>
    <property type="project" value="InterPro"/>
</dbReference>
<keyword evidence="3" id="KW-0413">Isomerase</keyword>
<dbReference type="STRING" id="1123243.SAMN02745190_00175"/>
<dbReference type="SUPFAM" id="SSF53697">
    <property type="entry name" value="SIS domain"/>
    <property type="match status" value="1"/>
</dbReference>